<accession>A0A382ZNP4</accession>
<gene>
    <name evidence="1" type="ORF">METZ01_LOCUS449764</name>
</gene>
<evidence type="ECO:0000313" key="1">
    <source>
        <dbReference type="EMBL" id="SVD96910.1"/>
    </source>
</evidence>
<protein>
    <recommendedName>
        <fullName evidence="2">Inositol monophosphatase</fullName>
    </recommendedName>
</protein>
<organism evidence="1">
    <name type="scientific">marine metagenome</name>
    <dbReference type="NCBI Taxonomy" id="408172"/>
    <lineage>
        <taxon>unclassified sequences</taxon>
        <taxon>metagenomes</taxon>
        <taxon>ecological metagenomes</taxon>
    </lineage>
</organism>
<dbReference type="SUPFAM" id="SSF56655">
    <property type="entry name" value="Carbohydrate phosphatase"/>
    <property type="match status" value="1"/>
</dbReference>
<sequence>VTIEPQEFSVLLKCTCDIAHAAGQLINDFAVTRKDASFRVKKDLSPVTDADEAANELITRLLRKLPHKIPIVAEESVAIGDIPNIDNGIFWLVDPL</sequence>
<dbReference type="AlphaFoldDB" id="A0A382ZNP4"/>
<evidence type="ECO:0008006" key="2">
    <source>
        <dbReference type="Google" id="ProtNLM"/>
    </source>
</evidence>
<reference evidence="1" key="1">
    <citation type="submission" date="2018-05" db="EMBL/GenBank/DDBJ databases">
        <authorList>
            <person name="Lanie J.A."/>
            <person name="Ng W.-L."/>
            <person name="Kazmierczak K.M."/>
            <person name="Andrzejewski T.M."/>
            <person name="Davidsen T.M."/>
            <person name="Wayne K.J."/>
            <person name="Tettelin H."/>
            <person name="Glass J.I."/>
            <person name="Rusch D."/>
            <person name="Podicherti R."/>
            <person name="Tsui H.-C.T."/>
            <person name="Winkler M.E."/>
        </authorList>
    </citation>
    <scope>NUCLEOTIDE SEQUENCE</scope>
</reference>
<feature type="non-terminal residue" evidence="1">
    <location>
        <position position="1"/>
    </location>
</feature>
<proteinExistence type="predicted"/>
<dbReference type="InterPro" id="IPR000760">
    <property type="entry name" value="Inositol_monophosphatase-like"/>
</dbReference>
<feature type="non-terminal residue" evidence="1">
    <location>
        <position position="96"/>
    </location>
</feature>
<dbReference type="Pfam" id="PF00459">
    <property type="entry name" value="Inositol_P"/>
    <property type="match status" value="1"/>
</dbReference>
<name>A0A382ZNP4_9ZZZZ</name>
<dbReference type="Gene3D" id="3.30.540.10">
    <property type="entry name" value="Fructose-1,6-Bisphosphatase, subunit A, domain 1"/>
    <property type="match status" value="1"/>
</dbReference>
<dbReference type="EMBL" id="UINC01185284">
    <property type="protein sequence ID" value="SVD96910.1"/>
    <property type="molecule type" value="Genomic_DNA"/>
</dbReference>